<feature type="transmembrane region" description="Helical" evidence="11">
    <location>
        <begin position="125"/>
        <end position="145"/>
    </location>
</feature>
<evidence type="ECO:0000256" key="4">
    <source>
        <dbReference type="ARBA" id="ARBA00012634"/>
    </source>
</evidence>
<evidence type="ECO:0000259" key="12">
    <source>
        <dbReference type="Pfam" id="PF01569"/>
    </source>
</evidence>
<dbReference type="PANTHER" id="PTHR12591">
    <property type="entry name" value="GLUCOSE-6-PHOSPHATASE"/>
    <property type="match status" value="1"/>
</dbReference>
<feature type="transmembrane region" description="Helical" evidence="11">
    <location>
        <begin position="40"/>
        <end position="61"/>
    </location>
</feature>
<reference evidence="13" key="1">
    <citation type="submission" date="2020-11" db="EMBL/GenBank/DDBJ databases">
        <authorList>
            <person name="Whitehead M."/>
        </authorList>
    </citation>
    <scope>NUCLEOTIDE SEQUENCE</scope>
    <source>
        <strain evidence="13">EGII</strain>
    </source>
</reference>
<feature type="transmembrane region" description="Helical" evidence="11">
    <location>
        <begin position="73"/>
        <end position="93"/>
    </location>
</feature>
<accession>A0A811UBP4</accession>
<keyword evidence="5" id="KW-0312">Gluconeogenesis</keyword>
<comment type="caution">
    <text evidence="13">The sequence shown here is derived from an EMBL/GenBank/DDBJ whole genome shotgun (WGS) entry which is preliminary data.</text>
</comment>
<feature type="domain" description="Phosphatidic acid phosphatase type 2/haloperoxidase" evidence="12">
    <location>
        <begin position="73"/>
        <end position="199"/>
    </location>
</feature>
<comment type="subcellular location">
    <subcellularLocation>
        <location evidence="1">Endoplasmic reticulum membrane</location>
        <topology evidence="1">Multi-pass membrane protein</topology>
    </subcellularLocation>
</comment>
<evidence type="ECO:0000256" key="2">
    <source>
        <dbReference type="ARBA" id="ARBA00004742"/>
    </source>
</evidence>
<evidence type="ECO:0000256" key="1">
    <source>
        <dbReference type="ARBA" id="ARBA00004477"/>
    </source>
</evidence>
<proteinExistence type="inferred from homology"/>
<keyword evidence="14" id="KW-1185">Reference proteome</keyword>
<evidence type="ECO:0000256" key="9">
    <source>
        <dbReference type="ARBA" id="ARBA00022989"/>
    </source>
</evidence>
<dbReference type="InterPro" id="IPR036938">
    <property type="entry name" value="PAP2/HPO_sf"/>
</dbReference>
<dbReference type="OrthoDB" id="6416209at2759"/>
<sequence length="363" mass="42692">MDFISDLSGNMTEYVCILLPQIYHEDLLIVEKVQKQMRNYQWLLLLLSEHFSAAKIMDYYVPLLGAFRHDLMVLLVTLLACVNTLTSLIKWVMPANRPYWWVHESDDNYKIFLHQYRGSCETTGAFPSSHCIAMVTFSYVLIFQIEWRHKWSSTFRTFVRVLLVVLVSILVALSRIYLAAQFASHCLLTGLLLIGVIMLYERHANIFYSLSQLKAVLITCCLNLLPVFVYFSMKRVGLDPHWSVRMAFKWCIDPEYMRHEDSSIFILGRDFGYLMGVMMSMPLRGSHERRIKMKRFPLIFALEILNYYARLETPKSYGRVAFVAYEFLRNATHSFTLLTILPKITTKPRVEYYFFRAILPHYK</sequence>
<evidence type="ECO:0000256" key="3">
    <source>
        <dbReference type="ARBA" id="ARBA00009266"/>
    </source>
</evidence>
<dbReference type="EMBL" id="CAJHJT010000012">
    <property type="protein sequence ID" value="CAD6996682.1"/>
    <property type="molecule type" value="Genomic_DNA"/>
</dbReference>
<dbReference type="EC" id="3.1.3.9" evidence="4"/>
<dbReference type="SUPFAM" id="SSF48317">
    <property type="entry name" value="Acid phosphatase/Vanadium-dependent haloperoxidase"/>
    <property type="match status" value="1"/>
</dbReference>
<dbReference type="GO" id="GO:0004346">
    <property type="term" value="F:glucose-6-phosphatase activity"/>
    <property type="evidence" value="ECO:0007669"/>
    <property type="project" value="UniProtKB-EC"/>
</dbReference>
<keyword evidence="10 11" id="KW-0472">Membrane</keyword>
<comment type="similarity">
    <text evidence="3">Belongs to the glucose-6-phosphatase family.</text>
</comment>
<evidence type="ECO:0000256" key="5">
    <source>
        <dbReference type="ARBA" id="ARBA00022432"/>
    </source>
</evidence>
<dbReference type="Pfam" id="PF01569">
    <property type="entry name" value="PAP2"/>
    <property type="match status" value="1"/>
</dbReference>
<comment type="pathway">
    <text evidence="2">Carbohydrate biosynthesis; gluconeogenesis.</text>
</comment>
<organism evidence="13 14">
    <name type="scientific">Ceratitis capitata</name>
    <name type="common">Mediterranean fruit fly</name>
    <name type="synonym">Tephritis capitata</name>
    <dbReference type="NCBI Taxonomy" id="7213"/>
    <lineage>
        <taxon>Eukaryota</taxon>
        <taxon>Metazoa</taxon>
        <taxon>Ecdysozoa</taxon>
        <taxon>Arthropoda</taxon>
        <taxon>Hexapoda</taxon>
        <taxon>Insecta</taxon>
        <taxon>Pterygota</taxon>
        <taxon>Neoptera</taxon>
        <taxon>Endopterygota</taxon>
        <taxon>Diptera</taxon>
        <taxon>Brachycera</taxon>
        <taxon>Muscomorpha</taxon>
        <taxon>Tephritoidea</taxon>
        <taxon>Tephritidae</taxon>
        <taxon>Ceratitis</taxon>
        <taxon>Ceratitis</taxon>
    </lineage>
</organism>
<dbReference type="InterPro" id="IPR000326">
    <property type="entry name" value="PAP2/HPO"/>
</dbReference>
<keyword evidence="8" id="KW-0256">Endoplasmic reticulum</keyword>
<evidence type="ECO:0000256" key="6">
    <source>
        <dbReference type="ARBA" id="ARBA00022692"/>
    </source>
</evidence>
<evidence type="ECO:0000256" key="8">
    <source>
        <dbReference type="ARBA" id="ARBA00022824"/>
    </source>
</evidence>
<dbReference type="Proteomes" id="UP000606786">
    <property type="component" value="Unassembled WGS sequence"/>
</dbReference>
<dbReference type="Gene3D" id="1.20.144.10">
    <property type="entry name" value="Phosphatidic acid phosphatase type 2/haloperoxidase"/>
    <property type="match status" value="1"/>
</dbReference>
<evidence type="ECO:0000256" key="10">
    <source>
        <dbReference type="ARBA" id="ARBA00023136"/>
    </source>
</evidence>
<evidence type="ECO:0000313" key="13">
    <source>
        <dbReference type="EMBL" id="CAD6996682.1"/>
    </source>
</evidence>
<dbReference type="PANTHER" id="PTHR12591:SF0">
    <property type="entry name" value="FI19814P1"/>
    <property type="match status" value="1"/>
</dbReference>
<evidence type="ECO:0000256" key="7">
    <source>
        <dbReference type="ARBA" id="ARBA00022801"/>
    </source>
</evidence>
<name>A0A811UBP4_CERCA</name>
<feature type="transmembrane region" description="Helical" evidence="11">
    <location>
        <begin position="213"/>
        <end position="233"/>
    </location>
</feature>
<feature type="transmembrane region" description="Helical" evidence="11">
    <location>
        <begin position="157"/>
        <end position="176"/>
    </location>
</feature>
<keyword evidence="7" id="KW-0378">Hydrolase</keyword>
<dbReference type="GO" id="GO:0005789">
    <property type="term" value="C:endoplasmic reticulum membrane"/>
    <property type="evidence" value="ECO:0007669"/>
    <property type="project" value="UniProtKB-SubCell"/>
</dbReference>
<keyword evidence="9 11" id="KW-1133">Transmembrane helix</keyword>
<dbReference type="GO" id="GO:0006094">
    <property type="term" value="P:gluconeogenesis"/>
    <property type="evidence" value="ECO:0007669"/>
    <property type="project" value="UniProtKB-KW"/>
</dbReference>
<evidence type="ECO:0000313" key="14">
    <source>
        <dbReference type="Proteomes" id="UP000606786"/>
    </source>
</evidence>
<evidence type="ECO:0000256" key="11">
    <source>
        <dbReference type="SAM" id="Phobius"/>
    </source>
</evidence>
<protein>
    <recommendedName>
        <fullName evidence="4">glucose-6-phosphatase</fullName>
        <ecNumber evidence="4">3.1.3.9</ecNumber>
    </recommendedName>
</protein>
<dbReference type="AlphaFoldDB" id="A0A811UBP4"/>
<keyword evidence="6 11" id="KW-0812">Transmembrane</keyword>
<dbReference type="GO" id="GO:0051156">
    <property type="term" value="P:glucose 6-phosphate metabolic process"/>
    <property type="evidence" value="ECO:0007669"/>
    <property type="project" value="TreeGrafter"/>
</dbReference>
<gene>
    <name evidence="13" type="ORF">CCAP1982_LOCUS5366</name>
</gene>
<feature type="transmembrane region" description="Helical" evidence="11">
    <location>
        <begin position="182"/>
        <end position="201"/>
    </location>
</feature>